<dbReference type="EMBL" id="SUNI01000051">
    <property type="protein sequence ID" value="TJZ88865.1"/>
    <property type="molecule type" value="Genomic_DNA"/>
</dbReference>
<dbReference type="Gene3D" id="3.40.50.300">
    <property type="entry name" value="P-loop containing nucleotide triphosphate hydrolases"/>
    <property type="match status" value="1"/>
</dbReference>
<dbReference type="PANTHER" id="PTHR10605">
    <property type="entry name" value="HEPARAN SULFATE SULFOTRANSFERASE"/>
    <property type="match status" value="1"/>
</dbReference>
<evidence type="ECO:0000313" key="3">
    <source>
        <dbReference type="Proteomes" id="UP000309747"/>
    </source>
</evidence>
<dbReference type="Proteomes" id="UP000309747">
    <property type="component" value="Unassembled WGS sequence"/>
</dbReference>
<sequence>MTIPSVIGIGAQKAGTSWLHNNLKQNRSFWVPPFKEVHFFDHNFVPENRGWTKGHVRKGVKSATQRWEKQNIYNGKRKAWAKTALEDPMFDEKWYRHIFSLCPEGRIPIDITPEYSSISVAGIKYAEDVLGDNFKAIYIVRSPVNRAISQIKMMIRRRNLVSPSQDDWVDVVNLPAIYERGNYKSHIDRWMSSRPKESLLFIPFGLISKDPLHVMRDIEKFTNAEPHTYKNLHEKIFASAPINIPDFVYDHLKKVLRDQEAFLINTFGTEFFKNSK</sequence>
<dbReference type="AlphaFoldDB" id="A0A4U0R289"/>
<dbReference type="Pfam" id="PF13469">
    <property type="entry name" value="Sulfotransfer_3"/>
    <property type="match status" value="1"/>
</dbReference>
<dbReference type="InterPro" id="IPR037359">
    <property type="entry name" value="NST/OST"/>
</dbReference>
<name>A0A4U0R289_9RHOB</name>
<dbReference type="InterPro" id="IPR027417">
    <property type="entry name" value="P-loop_NTPase"/>
</dbReference>
<gene>
    <name evidence="2" type="ORF">FA743_19745</name>
</gene>
<dbReference type="SUPFAM" id="SSF52540">
    <property type="entry name" value="P-loop containing nucleoside triphosphate hydrolases"/>
    <property type="match status" value="1"/>
</dbReference>
<dbReference type="RefSeq" id="WP_136887771.1">
    <property type="nucleotide sequence ID" value="NZ_SUNI01000051.1"/>
</dbReference>
<keyword evidence="3" id="KW-1185">Reference proteome</keyword>
<protein>
    <submittedName>
        <fullName evidence="2">Sulfotransferase domain-containing protein</fullName>
    </submittedName>
</protein>
<evidence type="ECO:0000313" key="2">
    <source>
        <dbReference type="EMBL" id="TJZ88865.1"/>
    </source>
</evidence>
<comment type="caution">
    <text evidence="2">The sequence shown here is derived from an EMBL/GenBank/DDBJ whole genome shotgun (WGS) entry which is preliminary data.</text>
</comment>
<keyword evidence="1 2" id="KW-0808">Transferase</keyword>
<reference evidence="2 3" key="1">
    <citation type="submission" date="2019-04" db="EMBL/GenBank/DDBJ databases">
        <authorList>
            <person name="Li J."/>
        </authorList>
    </citation>
    <scope>NUCLEOTIDE SEQUENCE [LARGE SCALE GENOMIC DNA]</scope>
    <source>
        <strain evidence="2 3">KCTC 42687</strain>
    </source>
</reference>
<organism evidence="2 3">
    <name type="scientific">Paracoccus gahaiensis</name>
    <dbReference type="NCBI Taxonomy" id="1706839"/>
    <lineage>
        <taxon>Bacteria</taxon>
        <taxon>Pseudomonadati</taxon>
        <taxon>Pseudomonadota</taxon>
        <taxon>Alphaproteobacteria</taxon>
        <taxon>Rhodobacterales</taxon>
        <taxon>Paracoccaceae</taxon>
        <taxon>Paracoccus</taxon>
    </lineage>
</organism>
<accession>A0A4U0R289</accession>
<evidence type="ECO:0000256" key="1">
    <source>
        <dbReference type="ARBA" id="ARBA00022679"/>
    </source>
</evidence>
<dbReference type="GO" id="GO:0008146">
    <property type="term" value="F:sulfotransferase activity"/>
    <property type="evidence" value="ECO:0007669"/>
    <property type="project" value="InterPro"/>
</dbReference>
<dbReference type="OrthoDB" id="981508at2"/>
<proteinExistence type="predicted"/>
<dbReference type="PANTHER" id="PTHR10605:SF56">
    <property type="entry name" value="BIFUNCTIONAL HEPARAN SULFATE N-DEACETYLASE_N-SULFOTRANSFERASE"/>
    <property type="match status" value="1"/>
</dbReference>